<sequence>MDSNDDLRLTAPSSDDEDQIQLAPVEDIDHFISSPQKRQRLFEPGKGGKRQKTSHPDASSSTRNNEIPPGTVSSKDHQGEDPHLSIIVDLEGSPKEGGTTNDYADYVDCVMSGAAGFFQLEMDLFVVQGWDTTRRSQTGQWYHLQKIPVGCEFSIACFCPQHRLSQFCFHVQFLNEYGTQQFPALQNGPEIIIFLWQADDAVYRHAFSVSADQRRDSVKARVVVHHVGSESGGGHWTCSKDGRGLCSHSRRAKSYLEQSTHSRLDDNQGSDVQDVQAQIARSPRGQLCISHLPILPPSWATLPGDEALYERPPVLRRPPDLIRLDFAVRPEVSCVRLPCKVYTLAEPFDCEIEVQPCPNSCSQSVKRYVGPDGRTIGLFNYNNKMLFTHDLLDDYMMAYTSSETPFVAWVSVMDRRYTTVSPAFTFASEDIFRHAWFLYARLQNYRHDMECPTCGPEPSTVIFDGVTLAYSKKQLTTSLKPPTTIDENSVIQPSKYISGQTFLGNDVRKLVRKVLTGRSLVLTEVEKKLSQESGVGESAGNSGDDEEFEDVSKLSAASKSRTIREVIDRIEAIPAARSGLQNVCSSLGELFGKYFGIERLLAKLAPPQDYVAFFKEISAQESVVQMIPLPSLTALNKFIKNPTPANATLLRCIPALFNIIRYEESHNSAEFYPAVLLGVCKWMSSRALEVLQALRTHKPPPCDLPVPKDQDWQKSGCLYNMPQIRYRPKYPDLKHDQKADGGKQRAKCSKYFAEYGENRLTGGIMVCWCTHNIAYGFHCIPKGEGRNDVFSALITHWMVAPQWVVYDYACALGPYCMTREADFFKNTCFGIDDCHALGHTKCGPSCFIKTYGDLDPQIARINTSAAECGNGGISRIRKQVSYMREDRAIIYTRVFVAIWNRMKIRRILGESSR</sequence>
<evidence type="ECO:0000313" key="4">
    <source>
        <dbReference type="Proteomes" id="UP000027222"/>
    </source>
</evidence>
<dbReference type="InterPro" id="IPR040648">
    <property type="entry name" value="HMGXB3_CxC4"/>
</dbReference>
<feature type="compositionally biased region" description="Polar residues" evidence="1">
    <location>
        <begin position="56"/>
        <end position="65"/>
    </location>
</feature>
<dbReference type="OrthoDB" id="5598737at2759"/>
<reference evidence="4" key="1">
    <citation type="journal article" date="2014" name="Proc. Natl. Acad. Sci. U.S.A.">
        <title>Extensive sampling of basidiomycete genomes demonstrates inadequacy of the white-rot/brown-rot paradigm for wood decay fungi.</title>
        <authorList>
            <person name="Riley R."/>
            <person name="Salamov A.A."/>
            <person name="Brown D.W."/>
            <person name="Nagy L.G."/>
            <person name="Floudas D."/>
            <person name="Held B.W."/>
            <person name="Levasseur A."/>
            <person name="Lombard V."/>
            <person name="Morin E."/>
            <person name="Otillar R."/>
            <person name="Lindquist E.A."/>
            <person name="Sun H."/>
            <person name="LaButti K.M."/>
            <person name="Schmutz J."/>
            <person name="Jabbour D."/>
            <person name="Luo H."/>
            <person name="Baker S.E."/>
            <person name="Pisabarro A.G."/>
            <person name="Walton J.D."/>
            <person name="Blanchette R.A."/>
            <person name="Henrissat B."/>
            <person name="Martin F."/>
            <person name="Cullen D."/>
            <person name="Hibbett D.S."/>
            <person name="Grigoriev I.V."/>
        </authorList>
    </citation>
    <scope>NUCLEOTIDE SEQUENCE [LARGE SCALE GENOMIC DNA]</scope>
    <source>
        <strain evidence="4">CBS 339.88</strain>
    </source>
</reference>
<feature type="domain" description="HMG" evidence="2">
    <location>
        <begin position="336"/>
        <end position="439"/>
    </location>
</feature>
<keyword evidence="4" id="KW-1185">Reference proteome</keyword>
<evidence type="ECO:0000259" key="2">
    <source>
        <dbReference type="Pfam" id="PF18717"/>
    </source>
</evidence>
<accession>A0A067TX83</accession>
<dbReference type="AlphaFoldDB" id="A0A067TX83"/>
<evidence type="ECO:0000256" key="1">
    <source>
        <dbReference type="SAM" id="MobiDB-lite"/>
    </source>
</evidence>
<dbReference type="Pfam" id="PF18717">
    <property type="entry name" value="CxC4"/>
    <property type="match status" value="1"/>
</dbReference>
<name>A0A067TX83_GALM3</name>
<dbReference type="PANTHER" id="PTHR34305:SF1">
    <property type="entry name" value="SWIM-TYPE DOMAIN-CONTAINING PROTEIN"/>
    <property type="match status" value="1"/>
</dbReference>
<feature type="region of interest" description="Disordered" evidence="1">
    <location>
        <begin position="1"/>
        <end position="20"/>
    </location>
</feature>
<organism evidence="3 4">
    <name type="scientific">Galerina marginata (strain CBS 339.88)</name>
    <dbReference type="NCBI Taxonomy" id="685588"/>
    <lineage>
        <taxon>Eukaryota</taxon>
        <taxon>Fungi</taxon>
        <taxon>Dikarya</taxon>
        <taxon>Basidiomycota</taxon>
        <taxon>Agaricomycotina</taxon>
        <taxon>Agaricomycetes</taxon>
        <taxon>Agaricomycetidae</taxon>
        <taxon>Agaricales</taxon>
        <taxon>Agaricineae</taxon>
        <taxon>Strophariaceae</taxon>
        <taxon>Galerina</taxon>
    </lineage>
</organism>
<proteinExistence type="predicted"/>
<feature type="region of interest" description="Disordered" evidence="1">
    <location>
        <begin position="28"/>
        <end position="81"/>
    </location>
</feature>
<dbReference type="HOGENOM" id="CLU_017505_0_0_1"/>
<protein>
    <recommendedName>
        <fullName evidence="2">HMG domain-containing protein</fullName>
    </recommendedName>
</protein>
<dbReference type="EMBL" id="KL142368">
    <property type="protein sequence ID" value="KDR84574.1"/>
    <property type="molecule type" value="Genomic_DNA"/>
</dbReference>
<evidence type="ECO:0000313" key="3">
    <source>
        <dbReference type="EMBL" id="KDR84574.1"/>
    </source>
</evidence>
<dbReference type="PANTHER" id="PTHR34305">
    <property type="entry name" value="EXPRESSED PROTEIN"/>
    <property type="match status" value="1"/>
</dbReference>
<dbReference type="Proteomes" id="UP000027222">
    <property type="component" value="Unassembled WGS sequence"/>
</dbReference>
<gene>
    <name evidence="3" type="ORF">GALMADRAFT_55394</name>
</gene>